<feature type="compositionally biased region" description="Basic residues" evidence="1">
    <location>
        <begin position="92"/>
        <end position="114"/>
    </location>
</feature>
<dbReference type="EMBL" id="OB661212">
    <property type="protein sequence ID" value="CAD7227658.1"/>
    <property type="molecule type" value="Genomic_DNA"/>
</dbReference>
<organism evidence="3">
    <name type="scientific">Cyprideis torosa</name>
    <dbReference type="NCBI Taxonomy" id="163714"/>
    <lineage>
        <taxon>Eukaryota</taxon>
        <taxon>Metazoa</taxon>
        <taxon>Ecdysozoa</taxon>
        <taxon>Arthropoda</taxon>
        <taxon>Crustacea</taxon>
        <taxon>Oligostraca</taxon>
        <taxon>Ostracoda</taxon>
        <taxon>Podocopa</taxon>
        <taxon>Podocopida</taxon>
        <taxon>Cytherocopina</taxon>
        <taxon>Cytheroidea</taxon>
        <taxon>Cytherideidae</taxon>
        <taxon>Cyprideis</taxon>
    </lineage>
</organism>
<keyword evidence="2" id="KW-0472">Membrane</keyword>
<feature type="region of interest" description="Disordered" evidence="1">
    <location>
        <begin position="30"/>
        <end position="128"/>
    </location>
</feature>
<feature type="compositionally biased region" description="Basic and acidic residues" evidence="1">
    <location>
        <begin position="115"/>
        <end position="128"/>
    </location>
</feature>
<gene>
    <name evidence="3" type="ORF">CTOB1V02_LOCUS5558</name>
</gene>
<evidence type="ECO:0000313" key="3">
    <source>
        <dbReference type="EMBL" id="CAD7227658.1"/>
    </source>
</evidence>
<dbReference type="AlphaFoldDB" id="A0A7R8WEG0"/>
<feature type="non-terminal residue" evidence="3">
    <location>
        <position position="1"/>
    </location>
</feature>
<feature type="transmembrane region" description="Helical" evidence="2">
    <location>
        <begin position="152"/>
        <end position="174"/>
    </location>
</feature>
<sequence length="393" mass="44816">MENLSDATSKAPIILIKNFDSVEIAAEGDELQPDVFIAGGDKKKWRRPKSPPRSKVRRSKSRHHSKARRRPSKRVSGAKSQHSKRTTSSSHSRSKSRRSKRRSRGRKSKAKPKKEKSVSRRKMESRPPRSNETCLKFLLLLWKNYVIYKRHWCTTCYTVCCVCMIGLLCMFFRLCPLNTLDPKSYESFDPGEKLRNSYPFCVSKPQGTQDACIVGFTPGDQQYKQVMEDALKELGMDDAVIQGFPNEEDMVDELKNFTLTPPEATRKTSPRFQRALPLVPLYDLSDGKCKDSMVQDILNISCESFKAMTAAKKPYYFLMGVVFEPFVNACQKEVELTLRPLSHLTKQGGNKSAAENRRGWSLNELYPPGLIGMLEQTIAKAKDEQRNRTVENS</sequence>
<evidence type="ECO:0000256" key="1">
    <source>
        <dbReference type="SAM" id="MobiDB-lite"/>
    </source>
</evidence>
<evidence type="ECO:0000256" key="2">
    <source>
        <dbReference type="SAM" id="Phobius"/>
    </source>
</evidence>
<proteinExistence type="predicted"/>
<dbReference type="OrthoDB" id="6512918at2759"/>
<name>A0A7R8WEG0_9CRUS</name>
<keyword evidence="2" id="KW-0812">Transmembrane</keyword>
<accession>A0A7R8WEG0</accession>
<reference evidence="3" key="1">
    <citation type="submission" date="2020-11" db="EMBL/GenBank/DDBJ databases">
        <authorList>
            <person name="Tran Van P."/>
        </authorList>
    </citation>
    <scope>NUCLEOTIDE SEQUENCE</scope>
</reference>
<feature type="compositionally biased region" description="Basic residues" evidence="1">
    <location>
        <begin position="43"/>
        <end position="73"/>
    </location>
</feature>
<protein>
    <submittedName>
        <fullName evidence="3">Uncharacterized protein</fullName>
    </submittedName>
</protein>
<keyword evidence="2" id="KW-1133">Transmembrane helix</keyword>